<dbReference type="PANTHER" id="PTHR43300">
    <property type="entry name" value="ACETYLTRANSFERASE"/>
    <property type="match status" value="1"/>
</dbReference>
<feature type="active site" description="Proton acceptor" evidence="1">
    <location>
        <position position="133"/>
    </location>
</feature>
<dbReference type="InterPro" id="IPR050179">
    <property type="entry name" value="Trans_hexapeptide_repeat"/>
</dbReference>
<dbReference type="NCBIfam" id="TIGR03570">
    <property type="entry name" value="NeuD_NnaD"/>
    <property type="match status" value="1"/>
</dbReference>
<gene>
    <name evidence="4" type="ORF">EBO34_16240</name>
</gene>
<feature type="site" description="Increases basicity of active site His" evidence="1">
    <location>
        <position position="134"/>
    </location>
</feature>
<dbReference type="InterPro" id="IPR041561">
    <property type="entry name" value="PglD_N"/>
</dbReference>
<dbReference type="SUPFAM" id="SSF51161">
    <property type="entry name" value="Trimeric LpxA-like enzymes"/>
    <property type="match status" value="1"/>
</dbReference>
<dbReference type="CDD" id="cd03360">
    <property type="entry name" value="LbH_AT_putative"/>
    <property type="match status" value="1"/>
</dbReference>
<dbReference type="Gene3D" id="3.40.50.20">
    <property type="match status" value="1"/>
</dbReference>
<dbReference type="Proteomes" id="UP000278746">
    <property type="component" value="Unassembled WGS sequence"/>
</dbReference>
<keyword evidence="4" id="KW-0808">Transferase</keyword>
<organism evidence="4 5">
    <name type="scientific">Alteribacter keqinensis</name>
    <dbReference type="NCBI Taxonomy" id="2483800"/>
    <lineage>
        <taxon>Bacteria</taxon>
        <taxon>Bacillati</taxon>
        <taxon>Bacillota</taxon>
        <taxon>Bacilli</taxon>
        <taxon>Bacillales</taxon>
        <taxon>Bacillaceae</taxon>
        <taxon>Alteribacter</taxon>
    </lineage>
</organism>
<dbReference type="GO" id="GO:0016740">
    <property type="term" value="F:transferase activity"/>
    <property type="evidence" value="ECO:0007669"/>
    <property type="project" value="UniProtKB-KW"/>
</dbReference>
<dbReference type="EMBL" id="RHIB01000003">
    <property type="protein sequence ID" value="RNA66762.1"/>
    <property type="molecule type" value="Genomic_DNA"/>
</dbReference>
<dbReference type="PANTHER" id="PTHR43300:SF7">
    <property type="entry name" value="UDP-N-ACETYLBACILLOSAMINE N-ACETYLTRANSFERASE"/>
    <property type="match status" value="1"/>
</dbReference>
<dbReference type="InterPro" id="IPR020019">
    <property type="entry name" value="AcTrfase_PglD-like"/>
</dbReference>
<evidence type="ECO:0000259" key="3">
    <source>
        <dbReference type="Pfam" id="PF17836"/>
    </source>
</evidence>
<evidence type="ECO:0000313" key="4">
    <source>
        <dbReference type="EMBL" id="RNA66762.1"/>
    </source>
</evidence>
<keyword evidence="5" id="KW-1185">Reference proteome</keyword>
<evidence type="ECO:0000256" key="2">
    <source>
        <dbReference type="PIRSR" id="PIRSR620019-2"/>
    </source>
</evidence>
<feature type="binding site" evidence="2">
    <location>
        <position position="66"/>
    </location>
    <ligand>
        <name>substrate</name>
    </ligand>
</feature>
<sequence length="206" mass="21944">MIGVIGAGGHAKTAVAIIQRCCSNEKIVFFSDSSNSFFKDYQLFPADLHSLLSMQEKIHHWHIALGDIQKRKRFEKELTEHNLPLKTLVHPGSIIEKSVDIGHGSIVVGGAIINSCSTIGKCCIINTAATIDHDCSISDFVNIGPGCHLAGNVEVGKETDIGTGAIIIPGIKVGRNCKIGAGAVIISDIPEDSMAVGVPARIIRRI</sequence>
<dbReference type="AlphaFoldDB" id="A0A3M7TMS4"/>
<evidence type="ECO:0000256" key="1">
    <source>
        <dbReference type="PIRSR" id="PIRSR620019-1"/>
    </source>
</evidence>
<dbReference type="OrthoDB" id="9794407at2"/>
<comment type="caution">
    <text evidence="4">The sequence shown here is derived from an EMBL/GenBank/DDBJ whole genome shotgun (WGS) entry which is preliminary data.</text>
</comment>
<proteinExistence type="predicted"/>
<feature type="domain" description="PglD N-terminal" evidence="3">
    <location>
        <begin position="2"/>
        <end position="76"/>
    </location>
</feature>
<evidence type="ECO:0000313" key="5">
    <source>
        <dbReference type="Proteomes" id="UP000278746"/>
    </source>
</evidence>
<protein>
    <submittedName>
        <fullName evidence="4">Acetyltransferase</fullName>
    </submittedName>
</protein>
<dbReference type="Pfam" id="PF17836">
    <property type="entry name" value="PglD_N"/>
    <property type="match status" value="1"/>
</dbReference>
<dbReference type="RefSeq" id="WP_122900529.1">
    <property type="nucleotide sequence ID" value="NZ_RHIB01000003.1"/>
</dbReference>
<name>A0A3M7TMS4_9BACI</name>
<reference evidence="4 5" key="1">
    <citation type="submission" date="2018-10" db="EMBL/GenBank/DDBJ databases">
        <title>Bacillus Keqinensis sp. nov., a moderately halophilic bacterium isolated from a saline-alkaline lake.</title>
        <authorList>
            <person name="Wang H."/>
        </authorList>
    </citation>
    <scope>NUCLEOTIDE SEQUENCE [LARGE SCALE GENOMIC DNA]</scope>
    <source>
        <strain evidence="4 5">KQ-3</strain>
    </source>
</reference>
<dbReference type="Gene3D" id="2.160.10.10">
    <property type="entry name" value="Hexapeptide repeat proteins"/>
    <property type="match status" value="1"/>
</dbReference>
<dbReference type="InterPro" id="IPR011004">
    <property type="entry name" value="Trimer_LpxA-like_sf"/>
</dbReference>
<accession>A0A3M7TMS4</accession>